<dbReference type="InterPro" id="IPR000152">
    <property type="entry name" value="EGF-type_Asp/Asn_hydroxyl_site"/>
</dbReference>
<feature type="domain" description="EGF-like" evidence="9">
    <location>
        <begin position="1255"/>
        <end position="1294"/>
    </location>
</feature>
<dbReference type="Pfam" id="PF00094">
    <property type="entry name" value="VWD"/>
    <property type="match status" value="1"/>
</dbReference>
<dbReference type="PANTHER" id="PTHR14949">
    <property type="entry name" value="EGF-LIKE-DOMAIN, MULTIPLE 7, 8"/>
    <property type="match status" value="1"/>
</dbReference>
<dbReference type="InterPro" id="IPR058727">
    <property type="entry name" value="Helical_Vwde"/>
</dbReference>
<dbReference type="SMART" id="SM00181">
    <property type="entry name" value="EGF"/>
    <property type="match status" value="13"/>
</dbReference>
<feature type="disulfide bond" evidence="7">
    <location>
        <begin position="1660"/>
        <end position="1669"/>
    </location>
</feature>
<proteinExistence type="predicted"/>
<dbReference type="PROSITE" id="PS00010">
    <property type="entry name" value="ASX_HYDROXYL"/>
    <property type="match status" value="1"/>
</dbReference>
<evidence type="ECO:0000259" key="10">
    <source>
        <dbReference type="PROSITE" id="PS51233"/>
    </source>
</evidence>
<feature type="domain" description="EGF-like" evidence="9">
    <location>
        <begin position="1639"/>
        <end position="1670"/>
    </location>
</feature>
<dbReference type="InterPro" id="IPR001881">
    <property type="entry name" value="EGF-like_Ca-bd_dom"/>
</dbReference>
<feature type="disulfide bond" evidence="7">
    <location>
        <begin position="1450"/>
        <end position="1460"/>
    </location>
</feature>
<feature type="disulfide bond" evidence="7">
    <location>
        <begin position="1781"/>
        <end position="1790"/>
    </location>
</feature>
<dbReference type="GO" id="GO:0030855">
    <property type="term" value="P:epithelial cell differentiation"/>
    <property type="evidence" value="ECO:0007669"/>
    <property type="project" value="UniProtKB-ARBA"/>
</dbReference>
<feature type="compositionally biased region" description="Polar residues" evidence="8">
    <location>
        <begin position="711"/>
        <end position="723"/>
    </location>
</feature>
<comment type="caution">
    <text evidence="7">Lacks conserved residue(s) required for the propagation of feature annotation.</text>
</comment>
<feature type="domain" description="EGF-like" evidence="9">
    <location>
        <begin position="1606"/>
        <end position="1638"/>
    </location>
</feature>
<keyword evidence="5 7" id="KW-1015">Disulfide bond</keyword>
<keyword evidence="4" id="KW-0175">Coiled coil</keyword>
<feature type="disulfide bond" evidence="7">
    <location>
        <begin position="1642"/>
        <end position="1652"/>
    </location>
</feature>
<feature type="region of interest" description="Disordered" evidence="8">
    <location>
        <begin position="1"/>
        <end position="20"/>
    </location>
</feature>
<dbReference type="Gene3D" id="2.10.25.10">
    <property type="entry name" value="Laminin"/>
    <property type="match status" value="10"/>
</dbReference>
<dbReference type="GO" id="GO:0048731">
    <property type="term" value="P:system development"/>
    <property type="evidence" value="ECO:0007669"/>
    <property type="project" value="UniProtKB-ARBA"/>
</dbReference>
<evidence type="ECO:0000259" key="9">
    <source>
        <dbReference type="PROSITE" id="PS50026"/>
    </source>
</evidence>
<evidence type="ECO:0000256" key="3">
    <source>
        <dbReference type="ARBA" id="ARBA00022737"/>
    </source>
</evidence>
<dbReference type="FunFam" id="2.10.25.10:FF:000038">
    <property type="entry name" value="Fibrillin 2"/>
    <property type="match status" value="1"/>
</dbReference>
<dbReference type="FunFam" id="2.10.25.10:FF:000595">
    <property type="entry name" value="von Willebrand factor D and EGF domain-containing protein"/>
    <property type="match status" value="1"/>
</dbReference>
<feature type="compositionally biased region" description="Polar residues" evidence="8">
    <location>
        <begin position="660"/>
        <end position="669"/>
    </location>
</feature>
<dbReference type="Pfam" id="PF25776">
    <property type="entry name" value="Ig_VWDE"/>
    <property type="match status" value="1"/>
</dbReference>
<feature type="domain" description="EGF-like" evidence="9">
    <location>
        <begin position="1177"/>
        <end position="1216"/>
    </location>
</feature>
<dbReference type="InterPro" id="IPR000742">
    <property type="entry name" value="EGF"/>
</dbReference>
<protein>
    <submittedName>
        <fullName evidence="11">von Willebrand factor D and EGF domain-containing protein</fullName>
    </submittedName>
</protein>
<dbReference type="Proteomes" id="UP001174136">
    <property type="component" value="Unassembled WGS sequence"/>
</dbReference>
<keyword evidence="12" id="KW-1185">Reference proteome</keyword>
<dbReference type="PROSITE" id="PS00022">
    <property type="entry name" value="EGF_1"/>
    <property type="match status" value="6"/>
</dbReference>
<dbReference type="GO" id="GO:0005576">
    <property type="term" value="C:extracellular region"/>
    <property type="evidence" value="ECO:0007669"/>
    <property type="project" value="TreeGrafter"/>
</dbReference>
<feature type="disulfide bond" evidence="7">
    <location>
        <begin position="1610"/>
        <end position="1620"/>
    </location>
</feature>
<feature type="disulfide bond" evidence="7">
    <location>
        <begin position="1628"/>
        <end position="1637"/>
    </location>
</feature>
<dbReference type="SUPFAM" id="SSF57184">
    <property type="entry name" value="Growth factor receptor domain"/>
    <property type="match status" value="1"/>
</dbReference>
<dbReference type="InterPro" id="IPR001846">
    <property type="entry name" value="VWF_type-D"/>
</dbReference>
<keyword evidence="1 7" id="KW-0245">EGF-like domain</keyword>
<dbReference type="PROSITE" id="PS01186">
    <property type="entry name" value="EGF_2"/>
    <property type="match status" value="5"/>
</dbReference>
<feature type="compositionally biased region" description="Low complexity" evidence="8">
    <location>
        <begin position="1388"/>
        <end position="1401"/>
    </location>
</feature>
<feature type="disulfide bond" evidence="7">
    <location>
        <begin position="1468"/>
        <end position="1477"/>
    </location>
</feature>
<evidence type="ECO:0000256" key="5">
    <source>
        <dbReference type="ARBA" id="ARBA00023157"/>
    </source>
</evidence>
<evidence type="ECO:0000313" key="11">
    <source>
        <dbReference type="EMBL" id="KAK0137481.1"/>
    </source>
</evidence>
<gene>
    <name evidence="11" type="primary">VWDE_1</name>
    <name evidence="11" type="ORF">N1851_026319</name>
</gene>
<dbReference type="InterPro" id="IPR049883">
    <property type="entry name" value="NOTCH1_EGF-like"/>
</dbReference>
<dbReference type="InterPro" id="IPR050969">
    <property type="entry name" value="Dev_Signal_Modulators"/>
</dbReference>
<keyword evidence="2" id="KW-0732">Signal</keyword>
<dbReference type="SMART" id="SM00179">
    <property type="entry name" value="EGF_CA"/>
    <property type="match status" value="3"/>
</dbReference>
<dbReference type="FunFam" id="2.10.25.10:FF:000490">
    <property type="entry name" value="von Willebrand factor D and EGF domain-containing protein"/>
    <property type="match status" value="1"/>
</dbReference>
<dbReference type="InterPro" id="IPR009030">
    <property type="entry name" value="Growth_fac_rcpt_cys_sf"/>
</dbReference>
<dbReference type="PROSITE" id="PS50026">
    <property type="entry name" value="EGF_3"/>
    <property type="match status" value="9"/>
</dbReference>
<evidence type="ECO:0000256" key="1">
    <source>
        <dbReference type="ARBA" id="ARBA00022536"/>
    </source>
</evidence>
<feature type="region of interest" description="Disordered" evidence="8">
    <location>
        <begin position="695"/>
        <end position="743"/>
    </location>
</feature>
<dbReference type="GO" id="GO:0009986">
    <property type="term" value="C:cell surface"/>
    <property type="evidence" value="ECO:0007669"/>
    <property type="project" value="TreeGrafter"/>
</dbReference>
<keyword evidence="6" id="KW-0325">Glycoprotein</keyword>
<sequence length="1908" mass="204332">MSFIIRPTPAVPPECSPGGHSQLRNPYRSVSFHSGGLQQSLLQELVCDHALEPGWYQFNIFDKPASMPTRCVEVNHCGTQAPVWLSLGEGESLPGPLGLGQLTACAAWPSVPSGAPGAGPADGLRRLALGPQRGPGLLPVPHPRRRAQLRGLLRLSAAAHAGLHGLLRSGYRDTDNHNVLSTQPPTPGAPVIRAEVSGNAVLLRCSFQDRSANGSLGFTVTWHRLSPRDGQHREELKRETTLQTSSAIELDGFNLRLGDKVLGAIYCSSSSFFLDSPDVPGPVVESQEFFAGIRLRPVVASVPEDGRDYRLSVESTIPLPCDQDPAGPCSLVLQLSAHTQGSGDTALPVIYLTFNPFYPGYPETTRVLGPDLVLSSCLVELGAQGPCRAGVCSQALVHFSPVTDFVKDGGRSTQISIKPIAKKHNFLWNGYTPEPVQITVEDEPSAYCYVFTDPHVITFDGRLYDNYQIGTFVLYKSALRPFEVQVRQWECGSVVHAASCVCGVVVRDGGDVVAFDMCNGEMGETKPHLWVKNRHLGKSGIRITRSYQGRKVTMTFSSGAFVRADVSDWGMSLTVRAPGSDRNHTAGLCGSFDGQPNNDLHSAGGDVMGDLQAFISEWRLSPGTSLFDTPPSNPITPKPATYCSCQAEPRLPPPVRTHSRPISSSDSNCTRRGIVELSSVIPSLDVTAEYIVSTETRSDEDNRGRTLPTGRLSQRNQGASPVSGTRGKGSDPASRYPGNRGRRQSYRYVSAPPHESLSQADLEGLAYFFPEDHEPAPQPDSSSSSSNSPPTWPTPSGLTQRQARVRCQRAVANSSIALGCRLLLGKAFVGRAVAMCVSDLQLKDDVAWLNATLPLLENECERRLVEERRSEGEHQEVVALLRCPGLCSGNGQCSDRGCVCFPGFGSYDCSTVSDQIPEITALEEEGLCDVGQGECAIVQVHGVGFKLSYELKCEFVKEKFEDGEWVLDDPRFVQATFLDGTSLECQLPLEDSQVTAGSAPEMSPDRPLARWQVKVSNDGYSYSNAKVLTVYDGACQSCSSTADALCSLREKTCNIESVCYSEGDRHPSSACLICQPDSSKYTWSTAGDNQPPVIQPLPSRLRSFQGESFLFQLQARDPDASSVVFTLASGPGEAALSPAGLLSWGATSGADGTQGHTFQITVADECGAETQVSVQVFVSPCDCGNGGSCVSKTDGVAGSGEYVCVCADGFTGDRCEVDVDDCKPNPCRLGRCIDGRNTFSCVCPPGMTGNTCREDVDECVSMPCSSGVSCQNTPGSFTCAACPRGYRGDGRSCARDTESAGKAVTAQTSRTRPPAVGPSPCLSRPCHPGVQCFETIHISNGFACGPCPPGLHGNGYTCSRSAPAVQGSATGRAEGRFQVSESDSTFVLSPSTSSTRRLPSTGAKPEDPVLSGPKRGPSIHRKTTVSPGNPHITRDAVISSTGHKSHPAVCTHHCGANMECSQPNTCTCKEGYTGYNCRIAVCRPDCKNQGKCVRPNVCECPVGYSGLTCEQASCEPSCQHGGTCLARNLCTCPYGYLGPRCETMVCNRHCENGGECISPDVCQCRAGWYGPTCNSAACNPVCRNGGTCVKPGVCACPGGFYGSQCQIAVCSPPCKNGGQCMRNNVCSCPDGYTGKRCQRSVCEPVCMNRGKCVGANTCSCTSGWRGKRCNIHAVKASGPTVVHFWNDTSFITVLLESLLHLNTSIFHYIYCVQYMTVCTHVYSIHVIYSSLVCQVSRCILGPKEKWSVDLFTYPVCVCVVAACLQKCRNGGECVGTNTCHCPVGWEGIQCQTPVCKVQCPERRGGVCYRITATVGEDTRAAPVGVKVSGGESEGLRMAGDSGTSQEKYTSLLSDTTDCTPLETDRQVGVKTVDQGSFLPPIVMLNSHYKPFQKLPYSDITHGSVHPDV</sequence>
<dbReference type="Pfam" id="PF12661">
    <property type="entry name" value="hEGF"/>
    <property type="match status" value="4"/>
</dbReference>
<feature type="region of interest" description="Disordered" evidence="8">
    <location>
        <begin position="647"/>
        <end position="669"/>
    </location>
</feature>
<dbReference type="PROSITE" id="PS01187">
    <property type="entry name" value="EGF_CA"/>
    <property type="match status" value="1"/>
</dbReference>
<dbReference type="GO" id="GO:0005509">
    <property type="term" value="F:calcium ion binding"/>
    <property type="evidence" value="ECO:0007669"/>
    <property type="project" value="InterPro"/>
</dbReference>
<feature type="disulfide bond" evidence="7">
    <location>
        <begin position="1763"/>
        <end position="1773"/>
    </location>
</feature>
<feature type="compositionally biased region" description="Low complexity" evidence="8">
    <location>
        <begin position="779"/>
        <end position="800"/>
    </location>
</feature>
<feature type="region of interest" description="Disordered" evidence="8">
    <location>
        <begin position="770"/>
        <end position="800"/>
    </location>
</feature>
<keyword evidence="3" id="KW-0677">Repeat</keyword>
<dbReference type="InterPro" id="IPR018097">
    <property type="entry name" value="EGF_Ca-bd_CS"/>
</dbReference>
<evidence type="ECO:0000256" key="8">
    <source>
        <dbReference type="SAM" id="MobiDB-lite"/>
    </source>
</evidence>
<feature type="disulfide bond" evidence="7">
    <location>
        <begin position="1546"/>
        <end position="1556"/>
    </location>
</feature>
<dbReference type="PROSITE" id="PS51233">
    <property type="entry name" value="VWFD"/>
    <property type="match status" value="1"/>
</dbReference>
<dbReference type="Pfam" id="PF07645">
    <property type="entry name" value="EGF_CA"/>
    <property type="match status" value="1"/>
</dbReference>
<feature type="disulfide bond" evidence="7">
    <location>
        <begin position="1532"/>
        <end position="1541"/>
    </location>
</feature>
<evidence type="ECO:0000313" key="12">
    <source>
        <dbReference type="Proteomes" id="UP001174136"/>
    </source>
</evidence>
<dbReference type="Gene3D" id="2.60.120.260">
    <property type="entry name" value="Galactose-binding domain-like"/>
    <property type="match status" value="1"/>
</dbReference>
<dbReference type="GO" id="GO:0005102">
    <property type="term" value="F:signaling receptor binding"/>
    <property type="evidence" value="ECO:0007669"/>
    <property type="project" value="TreeGrafter"/>
</dbReference>
<dbReference type="InterPro" id="IPR057885">
    <property type="entry name" value="Ig_VWDE"/>
</dbReference>
<reference evidence="11" key="1">
    <citation type="journal article" date="2023" name="Front. Mar. Sci.">
        <title>A new Merluccius polli reference genome to investigate the effects of global change in West African waters.</title>
        <authorList>
            <person name="Mateo J.L."/>
            <person name="Blanco-Fernandez C."/>
            <person name="Garcia-Vazquez E."/>
            <person name="Machado-Schiaffino G."/>
        </authorList>
    </citation>
    <scope>NUCLEOTIDE SEQUENCE</scope>
    <source>
        <strain evidence="11">C29</strain>
        <tissue evidence="11">Fin</tissue>
    </source>
</reference>
<feature type="domain" description="VWFD" evidence="10">
    <location>
        <begin position="446"/>
        <end position="626"/>
    </location>
</feature>
<evidence type="ECO:0000256" key="2">
    <source>
        <dbReference type="ARBA" id="ARBA00022729"/>
    </source>
</evidence>
<feature type="domain" description="EGF-like" evidence="9">
    <location>
        <begin position="1446"/>
        <end position="1478"/>
    </location>
</feature>
<dbReference type="EMBL" id="JAOPHQ010004875">
    <property type="protein sequence ID" value="KAK0137481.1"/>
    <property type="molecule type" value="Genomic_DNA"/>
</dbReference>
<feature type="disulfide bond" evidence="7">
    <location>
        <begin position="1206"/>
        <end position="1215"/>
    </location>
</feature>
<name>A0AA47NT38_MERPO</name>
<dbReference type="CDD" id="cd00054">
    <property type="entry name" value="EGF_CA"/>
    <property type="match status" value="4"/>
</dbReference>
<evidence type="ECO:0000256" key="6">
    <source>
        <dbReference type="ARBA" id="ARBA00023180"/>
    </source>
</evidence>
<feature type="domain" description="EGF-like" evidence="9">
    <location>
        <begin position="1218"/>
        <end position="1253"/>
    </location>
</feature>
<feature type="disulfide bond" evidence="7">
    <location>
        <begin position="1564"/>
        <end position="1573"/>
    </location>
</feature>
<accession>A0AA47NT38</accession>
<organism evidence="11 12">
    <name type="scientific">Merluccius polli</name>
    <name type="common">Benguela hake</name>
    <name type="synonym">Merluccius cadenati</name>
    <dbReference type="NCBI Taxonomy" id="89951"/>
    <lineage>
        <taxon>Eukaryota</taxon>
        <taxon>Metazoa</taxon>
        <taxon>Chordata</taxon>
        <taxon>Craniata</taxon>
        <taxon>Vertebrata</taxon>
        <taxon>Euteleostomi</taxon>
        <taxon>Actinopterygii</taxon>
        <taxon>Neopterygii</taxon>
        <taxon>Teleostei</taxon>
        <taxon>Neoteleostei</taxon>
        <taxon>Acanthomorphata</taxon>
        <taxon>Zeiogadaria</taxon>
        <taxon>Gadariae</taxon>
        <taxon>Gadiformes</taxon>
        <taxon>Gadoidei</taxon>
        <taxon>Merlucciidae</taxon>
        <taxon>Merluccius</taxon>
    </lineage>
</organism>
<dbReference type="FunFam" id="2.10.25.10:FF:000031">
    <property type="entry name" value="neurogenic locus notch homolog protein 3"/>
    <property type="match status" value="1"/>
</dbReference>
<evidence type="ECO:0000256" key="4">
    <source>
        <dbReference type="ARBA" id="ARBA00023054"/>
    </source>
</evidence>
<feature type="domain" description="EGF-like" evidence="9">
    <location>
        <begin position="1510"/>
        <end position="1542"/>
    </location>
</feature>
<dbReference type="InterPro" id="IPR013032">
    <property type="entry name" value="EGF-like_CS"/>
</dbReference>
<feature type="region of interest" description="Disordered" evidence="8">
    <location>
        <begin position="1381"/>
        <end position="1431"/>
    </location>
</feature>
<dbReference type="SMART" id="SM00216">
    <property type="entry name" value="VWD"/>
    <property type="match status" value="1"/>
</dbReference>
<comment type="caution">
    <text evidence="11">The sequence shown here is derived from an EMBL/GenBank/DDBJ whole genome shotgun (WGS) entry which is preliminary data.</text>
</comment>
<feature type="domain" description="EGF-like" evidence="9">
    <location>
        <begin position="1543"/>
        <end position="1574"/>
    </location>
</feature>
<feature type="disulfide bond" evidence="7">
    <location>
        <begin position="1243"/>
        <end position="1252"/>
    </location>
</feature>
<dbReference type="Pfam" id="PF26129">
    <property type="entry name" value="Vwde"/>
    <property type="match status" value="1"/>
</dbReference>
<feature type="disulfide bond" evidence="7">
    <location>
        <begin position="1222"/>
        <end position="1232"/>
    </location>
</feature>
<feature type="disulfide bond" evidence="7">
    <location>
        <begin position="1514"/>
        <end position="1524"/>
    </location>
</feature>
<dbReference type="InterPro" id="IPR013111">
    <property type="entry name" value="EGF_extracell"/>
</dbReference>
<evidence type="ECO:0000256" key="7">
    <source>
        <dbReference type="PROSITE-ProRule" id="PRU00076"/>
    </source>
</evidence>
<feature type="domain" description="EGF-like" evidence="9">
    <location>
        <begin position="1759"/>
        <end position="1791"/>
    </location>
</feature>
<dbReference type="PANTHER" id="PTHR14949:SF53">
    <property type="entry name" value="VON WILLEBRAND FACTOR D AND EGF DOMAIN-CONTAINING PROTEIN"/>
    <property type="match status" value="1"/>
</dbReference>
<dbReference type="SUPFAM" id="SSF57196">
    <property type="entry name" value="EGF/Laminin"/>
    <property type="match status" value="1"/>
</dbReference>
<dbReference type="Pfam" id="PF07974">
    <property type="entry name" value="EGF_2"/>
    <property type="match status" value="1"/>
</dbReference>